<feature type="domain" description="SET" evidence="1">
    <location>
        <begin position="17"/>
        <end position="180"/>
    </location>
</feature>
<proteinExistence type="predicted"/>
<dbReference type="SMART" id="SM00317">
    <property type="entry name" value="SET"/>
    <property type="match status" value="1"/>
</dbReference>
<accession>A0A0F2MF08</accession>
<reference evidence="2 3" key="1">
    <citation type="journal article" date="2014" name="BMC Genomics">
        <title>Comparative genomics of the major fungal agents of human and animal Sporotrichosis: Sporothrix schenckii and Sporothrix brasiliensis.</title>
        <authorList>
            <person name="Teixeira M.M."/>
            <person name="de Almeida L.G."/>
            <person name="Kubitschek-Barreira P."/>
            <person name="Alves F.L."/>
            <person name="Kioshima E.S."/>
            <person name="Abadio A.K."/>
            <person name="Fernandes L."/>
            <person name="Derengowski L.S."/>
            <person name="Ferreira K.S."/>
            <person name="Souza R.C."/>
            <person name="Ruiz J.C."/>
            <person name="de Andrade N.C."/>
            <person name="Paes H.C."/>
            <person name="Nicola A.M."/>
            <person name="Albuquerque P."/>
            <person name="Gerber A.L."/>
            <person name="Martins V.P."/>
            <person name="Peconick L.D."/>
            <person name="Neto A.V."/>
            <person name="Chaucanez C.B."/>
            <person name="Silva P.A."/>
            <person name="Cunha O.L."/>
            <person name="de Oliveira F.F."/>
            <person name="dos Santos T.C."/>
            <person name="Barros A.L."/>
            <person name="Soares M.A."/>
            <person name="de Oliveira L.M."/>
            <person name="Marini M.M."/>
            <person name="Villalobos-Duno H."/>
            <person name="Cunha M.M."/>
            <person name="de Hoog S."/>
            <person name="da Silveira J.F."/>
            <person name="Henrissat B."/>
            <person name="Nino-Vega G.A."/>
            <person name="Cisalpino P.S."/>
            <person name="Mora-Montes H.M."/>
            <person name="Almeida S.R."/>
            <person name="Stajich J.E."/>
            <person name="Lopes-Bezerra L.M."/>
            <person name="Vasconcelos A.T."/>
            <person name="Felipe M.S."/>
        </authorList>
    </citation>
    <scope>NUCLEOTIDE SEQUENCE [LARGE SCALE GENOMIC DNA]</scope>
    <source>
        <strain evidence="2 3">1099-18</strain>
    </source>
</reference>
<dbReference type="InterPro" id="IPR001214">
    <property type="entry name" value="SET_dom"/>
</dbReference>
<sequence>MRIDNGSLGTPDRPSDALWEVRMTPDKGRGLFALVDILRGRRLLVEDPLVTVMPPPVVPGVGFSIAALQPVVADAYARLTDSQQEAYLSCHEVRFGDEGKDETDNDGVYSSRLMRILRSNAYNTRDGRVALYPDVALINHDCRPNVLNTDVLDPTTGVYRRVIVAARAIAAGDELVTTYIPLLADTATRRTRLAQYGFTCMCTSCAAASVHDDAERVHMQHVLDELEEAAALGPGSQERELAFAHRAGKLAAYIAEHGFVDYAVRTSKLAAEFALRAGDTEASAHWAEVHHEDLEMAGDQNEDGI</sequence>
<dbReference type="EMBL" id="AXCR01000004">
    <property type="protein sequence ID" value="KJR88278.1"/>
    <property type="molecule type" value="Genomic_DNA"/>
</dbReference>
<dbReference type="InterPro" id="IPR046341">
    <property type="entry name" value="SET_dom_sf"/>
</dbReference>
<dbReference type="InterPro" id="IPR053185">
    <property type="entry name" value="SET_domain_protein"/>
</dbReference>
<comment type="caution">
    <text evidence="2">The sequence shown here is derived from an EMBL/GenBank/DDBJ whole genome shotgun (WGS) entry which is preliminary data.</text>
</comment>
<evidence type="ECO:0000259" key="1">
    <source>
        <dbReference type="PROSITE" id="PS50280"/>
    </source>
</evidence>
<organism evidence="2 3">
    <name type="scientific">Sporothrix schenckii 1099-18</name>
    <dbReference type="NCBI Taxonomy" id="1397361"/>
    <lineage>
        <taxon>Eukaryota</taxon>
        <taxon>Fungi</taxon>
        <taxon>Dikarya</taxon>
        <taxon>Ascomycota</taxon>
        <taxon>Pezizomycotina</taxon>
        <taxon>Sordariomycetes</taxon>
        <taxon>Sordariomycetidae</taxon>
        <taxon>Ophiostomatales</taxon>
        <taxon>Ophiostomataceae</taxon>
        <taxon>Sporothrix</taxon>
    </lineage>
</organism>
<dbReference type="CDD" id="cd20071">
    <property type="entry name" value="SET_SMYD"/>
    <property type="match status" value="1"/>
</dbReference>
<reference evidence="2 3" key="2">
    <citation type="journal article" date="2015" name="Eukaryot. Cell">
        <title>Asexual propagation of a virulent clone complex in a human and feline outbreak of sporotrichosis.</title>
        <authorList>
            <person name="Teixeira Mde M."/>
            <person name="Rodrigues A.M."/>
            <person name="Tsui C.K."/>
            <person name="de Almeida L.G."/>
            <person name="Van Diepeningen A.D."/>
            <person name="van den Ende B.G."/>
            <person name="Fernandes G.F."/>
            <person name="Kano R."/>
            <person name="Hamelin R.C."/>
            <person name="Lopes-Bezerra L.M."/>
            <person name="Vasconcelos A.T."/>
            <person name="de Hoog S."/>
            <person name="de Camargo Z.P."/>
            <person name="Felipe M.S."/>
        </authorList>
    </citation>
    <scope>NUCLEOTIDE SEQUENCE [LARGE SCALE GENOMIC DNA]</scope>
    <source>
        <strain evidence="2 3">1099-18</strain>
    </source>
</reference>
<dbReference type="PANTHER" id="PTHR47332:SF4">
    <property type="entry name" value="SET DOMAIN-CONTAINING PROTEIN 5"/>
    <property type="match status" value="1"/>
</dbReference>
<dbReference type="VEuPathDB" id="FungiDB:SPSK_07749"/>
<dbReference type="GeneID" id="27669683"/>
<name>A0A0F2MF08_SPOSC</name>
<dbReference type="Proteomes" id="UP000033710">
    <property type="component" value="Unassembled WGS sequence"/>
</dbReference>
<dbReference type="AlphaFoldDB" id="A0A0F2MF08"/>
<dbReference type="PROSITE" id="PS50280">
    <property type="entry name" value="SET"/>
    <property type="match status" value="1"/>
</dbReference>
<dbReference type="Gene3D" id="2.170.270.10">
    <property type="entry name" value="SET domain"/>
    <property type="match status" value="1"/>
</dbReference>
<dbReference type="SUPFAM" id="SSF82199">
    <property type="entry name" value="SET domain"/>
    <property type="match status" value="1"/>
</dbReference>
<dbReference type="RefSeq" id="XP_016590954.1">
    <property type="nucleotide sequence ID" value="XM_016734406.1"/>
</dbReference>
<evidence type="ECO:0000313" key="3">
    <source>
        <dbReference type="Proteomes" id="UP000033710"/>
    </source>
</evidence>
<dbReference type="OrthoDB" id="438641at2759"/>
<evidence type="ECO:0000313" key="2">
    <source>
        <dbReference type="EMBL" id="KJR88278.1"/>
    </source>
</evidence>
<gene>
    <name evidence="2" type="ORF">SPSK_07749</name>
</gene>
<protein>
    <recommendedName>
        <fullName evidence="1">SET domain-containing protein</fullName>
    </recommendedName>
</protein>
<dbReference type="KEGG" id="ssck:SPSK_07749"/>
<dbReference type="PANTHER" id="PTHR47332">
    <property type="entry name" value="SET DOMAIN-CONTAINING PROTEIN 5"/>
    <property type="match status" value="1"/>
</dbReference>
<dbReference type="Pfam" id="PF00856">
    <property type="entry name" value="SET"/>
    <property type="match status" value="1"/>
</dbReference>